<accession>A0A5E4NS91</accession>
<dbReference type="Proteomes" id="UP000325440">
    <property type="component" value="Unassembled WGS sequence"/>
</dbReference>
<organism evidence="1 2">
    <name type="scientific">Cinara cedri</name>
    <dbReference type="NCBI Taxonomy" id="506608"/>
    <lineage>
        <taxon>Eukaryota</taxon>
        <taxon>Metazoa</taxon>
        <taxon>Ecdysozoa</taxon>
        <taxon>Arthropoda</taxon>
        <taxon>Hexapoda</taxon>
        <taxon>Insecta</taxon>
        <taxon>Pterygota</taxon>
        <taxon>Neoptera</taxon>
        <taxon>Paraneoptera</taxon>
        <taxon>Hemiptera</taxon>
        <taxon>Sternorrhyncha</taxon>
        <taxon>Aphidomorpha</taxon>
        <taxon>Aphidoidea</taxon>
        <taxon>Aphididae</taxon>
        <taxon>Lachninae</taxon>
        <taxon>Cinara</taxon>
    </lineage>
</organism>
<proteinExistence type="predicted"/>
<gene>
    <name evidence="1" type="ORF">CINCED_3A003650</name>
</gene>
<protein>
    <submittedName>
        <fullName evidence="1">Uncharacterized protein</fullName>
    </submittedName>
</protein>
<keyword evidence="2" id="KW-1185">Reference proteome</keyword>
<dbReference type="AlphaFoldDB" id="A0A5E4NS91"/>
<evidence type="ECO:0000313" key="1">
    <source>
        <dbReference type="EMBL" id="VVC46476.1"/>
    </source>
</evidence>
<name>A0A5E4NS91_9HEMI</name>
<dbReference type="EMBL" id="CABPRJ010002544">
    <property type="protein sequence ID" value="VVC46476.1"/>
    <property type="molecule type" value="Genomic_DNA"/>
</dbReference>
<evidence type="ECO:0000313" key="2">
    <source>
        <dbReference type="Proteomes" id="UP000325440"/>
    </source>
</evidence>
<sequence>EVVRNPDIPDVAINVIEEQAVELDIEEQNPIDIQPKVLNNHESAAIDKNIIEERSMKLNIEEEKCSTSTRKTTGKKNFRNTATSIFHHCNGRIFEFKRESNEENEATIAFINNIVMNGKQ</sequence>
<feature type="non-terminal residue" evidence="1">
    <location>
        <position position="1"/>
    </location>
</feature>
<reference evidence="1 2" key="1">
    <citation type="submission" date="2019-08" db="EMBL/GenBank/DDBJ databases">
        <authorList>
            <person name="Alioto T."/>
            <person name="Alioto T."/>
            <person name="Gomez Garrido J."/>
        </authorList>
    </citation>
    <scope>NUCLEOTIDE SEQUENCE [LARGE SCALE GENOMIC DNA]</scope>
</reference>